<protein>
    <submittedName>
        <fullName evidence="2">Uncharacterized protein</fullName>
    </submittedName>
</protein>
<feature type="compositionally biased region" description="Basic residues" evidence="1">
    <location>
        <begin position="60"/>
        <end position="74"/>
    </location>
</feature>
<dbReference type="EMBL" id="JAAALK010000284">
    <property type="protein sequence ID" value="KAG8069030.1"/>
    <property type="molecule type" value="Genomic_DNA"/>
</dbReference>
<accession>A0A8J5VIE7</accession>
<keyword evidence="3" id="KW-1185">Reference proteome</keyword>
<proteinExistence type="predicted"/>
<dbReference type="AlphaFoldDB" id="A0A8J5VIE7"/>
<evidence type="ECO:0000313" key="2">
    <source>
        <dbReference type="EMBL" id="KAG8069030.1"/>
    </source>
</evidence>
<organism evidence="2 3">
    <name type="scientific">Zizania palustris</name>
    <name type="common">Northern wild rice</name>
    <dbReference type="NCBI Taxonomy" id="103762"/>
    <lineage>
        <taxon>Eukaryota</taxon>
        <taxon>Viridiplantae</taxon>
        <taxon>Streptophyta</taxon>
        <taxon>Embryophyta</taxon>
        <taxon>Tracheophyta</taxon>
        <taxon>Spermatophyta</taxon>
        <taxon>Magnoliopsida</taxon>
        <taxon>Liliopsida</taxon>
        <taxon>Poales</taxon>
        <taxon>Poaceae</taxon>
        <taxon>BOP clade</taxon>
        <taxon>Oryzoideae</taxon>
        <taxon>Oryzeae</taxon>
        <taxon>Zizaniinae</taxon>
        <taxon>Zizania</taxon>
    </lineage>
</organism>
<name>A0A8J5VIE7_ZIZPA</name>
<sequence length="74" mass="7665">MADSTAVDSVAAHAVEAELADPAAALLRILFSVSGMNTSLLSFPACSGQEMVTLTASSPSHRRPCSAGSRHRHN</sequence>
<evidence type="ECO:0000256" key="1">
    <source>
        <dbReference type="SAM" id="MobiDB-lite"/>
    </source>
</evidence>
<reference evidence="2" key="2">
    <citation type="submission" date="2021-02" db="EMBL/GenBank/DDBJ databases">
        <authorList>
            <person name="Kimball J.A."/>
            <person name="Haas M.W."/>
            <person name="Macchietto M."/>
            <person name="Kono T."/>
            <person name="Duquette J."/>
            <person name="Shao M."/>
        </authorList>
    </citation>
    <scope>NUCLEOTIDE SEQUENCE</scope>
    <source>
        <tissue evidence="2">Fresh leaf tissue</tissue>
    </source>
</reference>
<comment type="caution">
    <text evidence="2">The sequence shown here is derived from an EMBL/GenBank/DDBJ whole genome shotgun (WGS) entry which is preliminary data.</text>
</comment>
<reference evidence="2" key="1">
    <citation type="journal article" date="2021" name="bioRxiv">
        <title>Whole Genome Assembly and Annotation of Northern Wild Rice, Zizania palustris L., Supports a Whole Genome Duplication in the Zizania Genus.</title>
        <authorList>
            <person name="Haas M."/>
            <person name="Kono T."/>
            <person name="Macchietto M."/>
            <person name="Millas R."/>
            <person name="McGilp L."/>
            <person name="Shao M."/>
            <person name="Duquette J."/>
            <person name="Hirsch C.N."/>
            <person name="Kimball J."/>
        </authorList>
    </citation>
    <scope>NUCLEOTIDE SEQUENCE</scope>
    <source>
        <tissue evidence="2">Fresh leaf tissue</tissue>
    </source>
</reference>
<feature type="region of interest" description="Disordered" evidence="1">
    <location>
        <begin position="54"/>
        <end position="74"/>
    </location>
</feature>
<dbReference type="Proteomes" id="UP000729402">
    <property type="component" value="Unassembled WGS sequence"/>
</dbReference>
<gene>
    <name evidence="2" type="ORF">GUJ93_ZPchr0005g15105</name>
</gene>
<evidence type="ECO:0000313" key="3">
    <source>
        <dbReference type="Proteomes" id="UP000729402"/>
    </source>
</evidence>